<protein>
    <submittedName>
        <fullName evidence="1">DUF2116 family Zn-ribbon domain-containing protein</fullName>
    </submittedName>
</protein>
<gene>
    <name evidence="1" type="ORF">G9B55_004204</name>
</gene>
<dbReference type="EMBL" id="DAAUNS010000018">
    <property type="protein sequence ID" value="HAF2325087.1"/>
    <property type="molecule type" value="Genomic_DNA"/>
</dbReference>
<dbReference type="AlphaFoldDB" id="A0A743XFD4"/>
<name>A0A743XFD4_SALER</name>
<organism evidence="1">
    <name type="scientific">Salmonella enterica</name>
    <name type="common">Salmonella choleraesuis</name>
    <dbReference type="NCBI Taxonomy" id="28901"/>
    <lineage>
        <taxon>Bacteria</taxon>
        <taxon>Pseudomonadati</taxon>
        <taxon>Pseudomonadota</taxon>
        <taxon>Gammaproteobacteria</taxon>
        <taxon>Enterobacterales</taxon>
        <taxon>Enterobacteriaceae</taxon>
        <taxon>Salmonella</taxon>
    </lineage>
</organism>
<comment type="caution">
    <text evidence="1">The sequence shown here is derived from an EMBL/GenBank/DDBJ whole genome shotgun (WGS) entry which is preliminary data.</text>
</comment>
<accession>A0A743XFD4</accession>
<evidence type="ECO:0000313" key="1">
    <source>
        <dbReference type="EMBL" id="HAF2325087.1"/>
    </source>
</evidence>
<proteinExistence type="predicted"/>
<sequence length="67" mass="7658">MADEADIAGDIGRECPDVLILNRGRYSLPETGHCYNCGETVPYGLFCDTDCRDDYEKRERARRMKPV</sequence>
<reference evidence="1" key="2">
    <citation type="submission" date="2020-02" db="EMBL/GenBank/DDBJ databases">
        <authorList>
            <consortium name="NCBI Pathogen Detection Project"/>
        </authorList>
    </citation>
    <scope>NUCLEOTIDE SEQUENCE</scope>
    <source>
        <strain evidence="1">MA.CK_97/00003277</strain>
    </source>
</reference>
<reference evidence="1" key="1">
    <citation type="journal article" date="2018" name="Genome Biol.">
        <title>SKESA: strategic k-mer extension for scrupulous assemblies.</title>
        <authorList>
            <person name="Souvorov A."/>
            <person name="Agarwala R."/>
            <person name="Lipman D.J."/>
        </authorList>
    </citation>
    <scope>NUCLEOTIDE SEQUENCE</scope>
    <source>
        <strain evidence="1">MA.CK_97/00003277</strain>
    </source>
</reference>